<accession>A0ABW9DIR7</accession>
<keyword evidence="2" id="KW-0805">Transcription regulation</keyword>
<dbReference type="PANTHER" id="PTHR30204">
    <property type="entry name" value="REDOX-CYCLING DRUG-SENSING TRANSCRIPTIONAL ACTIVATOR SOXR"/>
    <property type="match status" value="1"/>
</dbReference>
<evidence type="ECO:0000256" key="5">
    <source>
        <dbReference type="SAM" id="MobiDB-lite"/>
    </source>
</evidence>
<dbReference type="EMBL" id="JAQQBZ010000031">
    <property type="protein sequence ID" value="MFM0597452.1"/>
    <property type="molecule type" value="Genomic_DNA"/>
</dbReference>
<dbReference type="Pfam" id="PF13411">
    <property type="entry name" value="MerR_1"/>
    <property type="match status" value="1"/>
</dbReference>
<dbReference type="SMART" id="SM00422">
    <property type="entry name" value="HTH_MERR"/>
    <property type="match status" value="1"/>
</dbReference>
<dbReference type="RefSeq" id="WP_408218274.1">
    <property type="nucleotide sequence ID" value="NZ_JAQQBZ010000031.1"/>
</dbReference>
<feature type="domain" description="HTH merR-type" evidence="6">
    <location>
        <begin position="14"/>
        <end position="83"/>
    </location>
</feature>
<dbReference type="InterPro" id="IPR009061">
    <property type="entry name" value="DNA-bd_dom_put_sf"/>
</dbReference>
<keyword evidence="3" id="KW-0238">DNA-binding</keyword>
<feature type="compositionally biased region" description="Pro residues" evidence="5">
    <location>
        <begin position="339"/>
        <end position="352"/>
    </location>
</feature>
<dbReference type="Proteomes" id="UP001629367">
    <property type="component" value="Unassembled WGS sequence"/>
</dbReference>
<evidence type="ECO:0000313" key="7">
    <source>
        <dbReference type="EMBL" id="MFM0597452.1"/>
    </source>
</evidence>
<feature type="region of interest" description="Disordered" evidence="5">
    <location>
        <begin position="330"/>
        <end position="352"/>
    </location>
</feature>
<dbReference type="PROSITE" id="PS50937">
    <property type="entry name" value="HTH_MERR_2"/>
    <property type="match status" value="1"/>
</dbReference>
<dbReference type="CDD" id="cd01104">
    <property type="entry name" value="HTH_MlrA-CarA"/>
    <property type="match status" value="1"/>
</dbReference>
<evidence type="ECO:0000256" key="4">
    <source>
        <dbReference type="ARBA" id="ARBA00023163"/>
    </source>
</evidence>
<dbReference type="InterPro" id="IPR047057">
    <property type="entry name" value="MerR_fam"/>
</dbReference>
<comment type="caution">
    <text evidence="7">The sequence shown here is derived from an EMBL/GenBank/DDBJ whole genome shotgun (WGS) entry which is preliminary data.</text>
</comment>
<dbReference type="InterPro" id="IPR000551">
    <property type="entry name" value="MerR-type_HTH_dom"/>
</dbReference>
<organism evidence="7 8">
    <name type="scientific">Paraburkholderia dilworthii</name>
    <dbReference type="NCBI Taxonomy" id="948106"/>
    <lineage>
        <taxon>Bacteria</taxon>
        <taxon>Pseudomonadati</taxon>
        <taxon>Pseudomonadota</taxon>
        <taxon>Betaproteobacteria</taxon>
        <taxon>Burkholderiales</taxon>
        <taxon>Burkholderiaceae</taxon>
        <taxon>Paraburkholderia</taxon>
    </lineage>
</organism>
<dbReference type="Gene3D" id="1.10.1660.10">
    <property type="match status" value="1"/>
</dbReference>
<sequence>MVTTSDEQSPIQQGYKSGEAARLAKMPVTTLRIWERRYGVIGPAKTASGQRLYTEDDVRRLTLIKMLVSRGHAIGAIARLDREQLQFLASRNAREGDGPPDFGVADTVDIKLGLVGGNLAQRLQGSGVDVRRYGVNALSTFADLAEASDQSAAKSESIDALLVNVDSLQEDVAAQIIALGDAHQAKAMAVVYGFGTGPAAELLRVAGVRLYREADGRTEFRQMLGDLCERVRIQERTGDDAVWSRVRRRYDDRELETIAARSSTIACECPRHLAELVVKLAAFERYSDTCSSRSAQDAALHRYLGDVSNRACAMIEAALERVAREEGWFAAPALQSPSQPQPQPPLPQAAAE</sequence>
<proteinExistence type="predicted"/>
<reference evidence="7 8" key="1">
    <citation type="journal article" date="2024" name="Chem. Sci.">
        <title>Discovery of megapolipeptins by genome mining of a Burkholderiales bacteria collection.</title>
        <authorList>
            <person name="Paulo B.S."/>
            <person name="Recchia M.J.J."/>
            <person name="Lee S."/>
            <person name="Fergusson C.H."/>
            <person name="Romanowski S.B."/>
            <person name="Hernandez A."/>
            <person name="Krull N."/>
            <person name="Liu D.Y."/>
            <person name="Cavanagh H."/>
            <person name="Bos A."/>
            <person name="Gray C.A."/>
            <person name="Murphy B.T."/>
            <person name="Linington R.G."/>
            <person name="Eustaquio A.S."/>
        </authorList>
    </citation>
    <scope>NUCLEOTIDE SEQUENCE [LARGE SCALE GENOMIC DNA]</scope>
    <source>
        <strain evidence="7 8">RL17-335-BIF-A</strain>
    </source>
</reference>
<evidence type="ECO:0000256" key="2">
    <source>
        <dbReference type="ARBA" id="ARBA00023015"/>
    </source>
</evidence>
<evidence type="ECO:0000256" key="1">
    <source>
        <dbReference type="ARBA" id="ARBA00022491"/>
    </source>
</evidence>
<evidence type="ECO:0000259" key="6">
    <source>
        <dbReference type="PROSITE" id="PS50937"/>
    </source>
</evidence>
<name>A0ABW9DIR7_9BURK</name>
<evidence type="ECO:0000313" key="8">
    <source>
        <dbReference type="Proteomes" id="UP001629367"/>
    </source>
</evidence>
<evidence type="ECO:0000256" key="3">
    <source>
        <dbReference type="ARBA" id="ARBA00023125"/>
    </source>
</evidence>
<keyword evidence="1" id="KW-0678">Repressor</keyword>
<keyword evidence="8" id="KW-1185">Reference proteome</keyword>
<dbReference type="SUPFAM" id="SSF46955">
    <property type="entry name" value="Putative DNA-binding domain"/>
    <property type="match status" value="1"/>
</dbReference>
<keyword evidence="4" id="KW-0804">Transcription</keyword>
<dbReference type="PANTHER" id="PTHR30204:SF69">
    <property type="entry name" value="MERR-FAMILY TRANSCRIPTIONAL REGULATOR"/>
    <property type="match status" value="1"/>
</dbReference>
<protein>
    <submittedName>
        <fullName evidence="7">MerR family transcriptional regulator</fullName>
    </submittedName>
</protein>
<gene>
    <name evidence="7" type="ORF">PQQ68_30910</name>
</gene>